<keyword evidence="3" id="KW-1185">Reference proteome</keyword>
<reference evidence="2" key="1">
    <citation type="submission" date="2022-07" db="EMBL/GenBank/DDBJ databases">
        <title>Chromosome-level genome of Muraenolepis orangiensis.</title>
        <authorList>
            <person name="Kim J."/>
        </authorList>
    </citation>
    <scope>NUCLEOTIDE SEQUENCE</scope>
    <source>
        <strain evidence="2">KU_S4_2022</strain>
        <tissue evidence="2">Muscle</tissue>
    </source>
</reference>
<feature type="region of interest" description="Disordered" evidence="1">
    <location>
        <begin position="86"/>
        <end position="123"/>
    </location>
</feature>
<gene>
    <name evidence="2" type="ORF">NHX12_023832</name>
</gene>
<sequence length="123" mass="13717">MAATATYRLLRPPAVSHGRHCYVPSVTAPLPCRHCYVPYVTPPAVSHGRHCYVSSVTAARCLPWPPRRRVFSALMCTQPLTRPYDRGGEAGRFRARSQRGVRTPSPLHHTGWSESRLRIPTGS</sequence>
<accession>A0A9Q0ISG5</accession>
<evidence type="ECO:0000313" key="3">
    <source>
        <dbReference type="Proteomes" id="UP001148018"/>
    </source>
</evidence>
<dbReference type="EMBL" id="JANIIK010000039">
    <property type="protein sequence ID" value="KAJ3609309.1"/>
    <property type="molecule type" value="Genomic_DNA"/>
</dbReference>
<organism evidence="2 3">
    <name type="scientific">Muraenolepis orangiensis</name>
    <name type="common">Patagonian moray cod</name>
    <dbReference type="NCBI Taxonomy" id="630683"/>
    <lineage>
        <taxon>Eukaryota</taxon>
        <taxon>Metazoa</taxon>
        <taxon>Chordata</taxon>
        <taxon>Craniata</taxon>
        <taxon>Vertebrata</taxon>
        <taxon>Euteleostomi</taxon>
        <taxon>Actinopterygii</taxon>
        <taxon>Neopterygii</taxon>
        <taxon>Teleostei</taxon>
        <taxon>Neoteleostei</taxon>
        <taxon>Acanthomorphata</taxon>
        <taxon>Zeiogadaria</taxon>
        <taxon>Gadariae</taxon>
        <taxon>Gadiformes</taxon>
        <taxon>Muraenolepidoidei</taxon>
        <taxon>Muraenolepididae</taxon>
        <taxon>Muraenolepis</taxon>
    </lineage>
</organism>
<dbReference type="AlphaFoldDB" id="A0A9Q0ISG5"/>
<name>A0A9Q0ISG5_9TELE</name>
<comment type="caution">
    <text evidence="2">The sequence shown here is derived from an EMBL/GenBank/DDBJ whole genome shotgun (WGS) entry which is preliminary data.</text>
</comment>
<evidence type="ECO:0000313" key="2">
    <source>
        <dbReference type="EMBL" id="KAJ3609309.1"/>
    </source>
</evidence>
<proteinExistence type="predicted"/>
<evidence type="ECO:0000256" key="1">
    <source>
        <dbReference type="SAM" id="MobiDB-lite"/>
    </source>
</evidence>
<dbReference type="Proteomes" id="UP001148018">
    <property type="component" value="Unassembled WGS sequence"/>
</dbReference>
<protein>
    <submittedName>
        <fullName evidence="2">Uncharacterized protein</fullName>
    </submittedName>
</protein>